<evidence type="ECO:0000256" key="15">
    <source>
        <dbReference type="ARBA" id="ARBA00047548"/>
    </source>
</evidence>
<dbReference type="GO" id="GO:0005739">
    <property type="term" value="C:mitochondrion"/>
    <property type="evidence" value="ECO:0007669"/>
    <property type="project" value="Ensembl"/>
</dbReference>
<dbReference type="AlphaFoldDB" id="A0A4W2IA38"/>
<comment type="catalytic activity">
    <reaction evidence="17">
        <text>S-sulfanyl-L-cysteine + tRNA(Cys) + ATP = (S)-sulfanyl-L-cysteinyl-tRNA(Cys) + AMP + diphosphate</text>
        <dbReference type="Rhea" id="RHEA:78647"/>
        <dbReference type="Rhea" id="RHEA-COMP:9661"/>
        <dbReference type="Rhea" id="RHEA-COMP:19119"/>
        <dbReference type="ChEBI" id="CHEBI:30616"/>
        <dbReference type="ChEBI" id="CHEBI:33019"/>
        <dbReference type="ChEBI" id="CHEBI:58591"/>
        <dbReference type="ChEBI" id="CHEBI:78442"/>
        <dbReference type="ChEBI" id="CHEBI:229520"/>
        <dbReference type="ChEBI" id="CHEBI:456215"/>
    </reaction>
    <physiologicalReaction direction="left-to-right" evidence="17">
        <dbReference type="Rhea" id="RHEA:78648"/>
    </physiologicalReaction>
</comment>
<dbReference type="GO" id="GO:0004817">
    <property type="term" value="F:cysteine-tRNA ligase activity"/>
    <property type="evidence" value="ECO:0007669"/>
    <property type="project" value="UniProtKB-EC"/>
</dbReference>
<evidence type="ECO:0000256" key="13">
    <source>
        <dbReference type="ARBA" id="ARBA00045476"/>
    </source>
</evidence>
<comment type="cofactor">
    <cofactor evidence="1">
        <name>Zn(2+)</name>
        <dbReference type="ChEBI" id="CHEBI:29105"/>
    </cofactor>
</comment>
<dbReference type="GeneTree" id="ENSGT00390000006347"/>
<dbReference type="PANTHER" id="PTHR10890:SF27">
    <property type="entry name" value="CYSTEINE--TRNA LIGASE, MITOCHONDRIAL-RELATED"/>
    <property type="match status" value="1"/>
</dbReference>
<accession>A0A4W2IA38</accession>
<dbReference type="GO" id="GO:0005524">
    <property type="term" value="F:ATP binding"/>
    <property type="evidence" value="ECO:0007669"/>
    <property type="project" value="UniProtKB-KW"/>
</dbReference>
<dbReference type="SUPFAM" id="SSF47323">
    <property type="entry name" value="Anticodon-binding domain of a subclass of class I aminoacyl-tRNA synthetases"/>
    <property type="match status" value="2"/>
</dbReference>
<keyword evidence="4" id="KW-0436">Ligase</keyword>
<evidence type="ECO:0000256" key="17">
    <source>
        <dbReference type="ARBA" id="ARBA00048609"/>
    </source>
</evidence>
<feature type="domain" description="tRNA synthetases class I catalytic" evidence="20">
    <location>
        <begin position="160"/>
        <end position="454"/>
    </location>
</feature>
<dbReference type="Ensembl" id="ENSBIXT00005033713.1">
    <property type="protein sequence ID" value="ENSBIXP00005040752.1"/>
    <property type="gene ID" value="ENSBIXG00005004028.1"/>
</dbReference>
<dbReference type="GO" id="GO:0006423">
    <property type="term" value="P:cysteinyl-tRNA aminoacylation"/>
    <property type="evidence" value="ECO:0007669"/>
    <property type="project" value="Ensembl"/>
</dbReference>
<dbReference type="InterPro" id="IPR014729">
    <property type="entry name" value="Rossmann-like_a/b/a_fold"/>
</dbReference>
<dbReference type="NCBIfam" id="TIGR00435">
    <property type="entry name" value="cysS"/>
    <property type="match status" value="1"/>
</dbReference>
<comment type="similarity">
    <text evidence="2">Belongs to the class-I aminoacyl-tRNA synthetase family.</text>
</comment>
<reference evidence="21" key="2">
    <citation type="submission" date="2025-08" db="UniProtKB">
        <authorList>
            <consortium name="Ensembl"/>
        </authorList>
    </citation>
    <scope>IDENTIFICATION</scope>
</reference>
<comment type="function">
    <text evidence="13">In addition to its role as an aminoacyl-tRNA synthetase, has also cysteine persulfide synthase activity. Produces reactive persulfide species such as cysteine persulfide (CysSSH) from substrate cysteine and mediate direct incorporation of CysSSH into proteins during translations, resulting in protein persulfides and polysulfides. CysSSHs behave as potent antioxidants and cellular protectants.</text>
</comment>
<feature type="compositionally biased region" description="Basic and acidic residues" evidence="19">
    <location>
        <begin position="656"/>
        <end position="667"/>
    </location>
</feature>
<gene>
    <name evidence="21" type="primary">CARS2</name>
</gene>
<evidence type="ECO:0000256" key="3">
    <source>
        <dbReference type="ARBA" id="ARBA00012832"/>
    </source>
</evidence>
<dbReference type="EC" id="6.1.1.16" evidence="3"/>
<dbReference type="Pfam" id="PF01406">
    <property type="entry name" value="tRNA-synt_1e"/>
    <property type="match status" value="1"/>
</dbReference>
<dbReference type="InterPro" id="IPR024909">
    <property type="entry name" value="Cys-tRNA/MSH_ligase"/>
</dbReference>
<feature type="compositionally biased region" description="Pro residues" evidence="19">
    <location>
        <begin position="37"/>
        <end position="58"/>
    </location>
</feature>
<keyword evidence="5" id="KW-0479">Metal-binding</keyword>
<evidence type="ECO:0000313" key="21">
    <source>
        <dbReference type="Ensembl" id="ENSBIXP00005040752.1"/>
    </source>
</evidence>
<evidence type="ECO:0000256" key="7">
    <source>
        <dbReference type="ARBA" id="ARBA00022833"/>
    </source>
</evidence>
<sequence length="787" mass="84428">MALGPAARGPGPGLHRVSSVQRRPGREGRSSAHRPGAGPPPKPAAPLPPRAAAPPPAPRRTLACLFRVGGATGPSGGRGLLTPPPPGVGVACGPCAPAMLGTRRACGGAWLLRAARGPDPGRSASGARGQGWLQPTGYDTGVKVYNSLTRRKDPLIVSRADAASWYSCGPTVYDHAHLGHACSYVRFDIIQRILSRVFGCTVVMVMGITDVDDKIIRRANEMSVSPASLARLYEEDFKQDMAALKVLPPTAYLRVTEHVPQIVAFIERLIANGHAYCTAKGNVYFDLQSRGDRYGKLVGVAPGPVGEPVDSDKRHTSDFALWKAAKPQEPFWGSPWGDGRPGWHIECSTIASLVFGSQLDIHSGGVDLAFPHHENEIAQCEAFHQCPQWGNYFLHSGHLHVKGGGEKMSKSLKNYVTIKDFLRSTSPDVFRLFCLRSSYRSAIDYSEGALLEARSLLRATAAFVEDARAYLRGQLAGGPIQEDVLWERLGRTKAAVQAALADDFDTVQAVDAVMDLVHHGNRQLKAASEVTPRMRLPAPQVALLPAWAPRAPDEQSPPEGGTGGLGVDRSPRYAVASRAPQSLSGSQRCQLGEEAVVRPQLVPGPPAPGQASAEAPDTQGATCWLRCAEHVPGLPGGHVPRPPGLTCRGRALASEHPPRRPSQEPRGPRSPAVLGAIVAFVEQFFETVGISLAERQCVPGAGSPAALHSLVEELVRFRLKVRQFALASGEGPGEARRQRLLERQPLLEACDALRRDLAVHGISIKDRSGSSTWELLDPRTEDPKPRS</sequence>
<evidence type="ECO:0000256" key="12">
    <source>
        <dbReference type="ARBA" id="ARBA00043868"/>
    </source>
</evidence>
<comment type="function">
    <text evidence="12">Mitochondrial cysteine-specific aminoacyl-tRNA synthetase that catalyzes the ATP-dependent ligation of cysteine to tRNA(Cys).</text>
</comment>
<evidence type="ECO:0000256" key="19">
    <source>
        <dbReference type="SAM" id="MobiDB-lite"/>
    </source>
</evidence>
<evidence type="ECO:0000256" key="11">
    <source>
        <dbReference type="ARBA" id="ARBA00031499"/>
    </source>
</evidence>
<proteinExistence type="inferred from homology"/>
<comment type="catalytic activity">
    <reaction evidence="18">
        <text>tRNA(Cys) + L-cysteine + ATP = L-cysteinyl-tRNA(Cys) + AMP + diphosphate</text>
        <dbReference type="Rhea" id="RHEA:17773"/>
        <dbReference type="Rhea" id="RHEA-COMP:9661"/>
        <dbReference type="Rhea" id="RHEA-COMP:9679"/>
        <dbReference type="ChEBI" id="CHEBI:30616"/>
        <dbReference type="ChEBI" id="CHEBI:33019"/>
        <dbReference type="ChEBI" id="CHEBI:35235"/>
        <dbReference type="ChEBI" id="CHEBI:78442"/>
        <dbReference type="ChEBI" id="CHEBI:78517"/>
        <dbReference type="ChEBI" id="CHEBI:456215"/>
        <dbReference type="EC" id="6.1.1.16"/>
    </reaction>
    <physiologicalReaction direction="right-to-left" evidence="18">
        <dbReference type="Rhea" id="RHEA:17775"/>
    </physiologicalReaction>
</comment>
<feature type="region of interest" description="Disordered" evidence="19">
    <location>
        <begin position="549"/>
        <end position="569"/>
    </location>
</feature>
<organism evidence="21 22">
    <name type="scientific">Bos indicus x Bos taurus</name>
    <name type="common">Hybrid cattle</name>
    <dbReference type="NCBI Taxonomy" id="30522"/>
    <lineage>
        <taxon>Eukaryota</taxon>
        <taxon>Metazoa</taxon>
        <taxon>Chordata</taxon>
        <taxon>Craniata</taxon>
        <taxon>Vertebrata</taxon>
        <taxon>Euteleostomi</taxon>
        <taxon>Mammalia</taxon>
        <taxon>Eutheria</taxon>
        <taxon>Laurasiatheria</taxon>
        <taxon>Artiodactyla</taxon>
        <taxon>Ruminantia</taxon>
        <taxon>Pecora</taxon>
        <taxon>Bovidae</taxon>
        <taxon>Bovinae</taxon>
        <taxon>Bos</taxon>
    </lineage>
</organism>
<dbReference type="GO" id="GO:0046872">
    <property type="term" value="F:metal ion binding"/>
    <property type="evidence" value="ECO:0007669"/>
    <property type="project" value="UniProtKB-KW"/>
</dbReference>
<keyword evidence="6" id="KW-0547">Nucleotide-binding</keyword>
<name>A0A4W2IA38_BOBOX</name>
<evidence type="ECO:0000256" key="5">
    <source>
        <dbReference type="ARBA" id="ARBA00022723"/>
    </source>
</evidence>
<dbReference type="InterPro" id="IPR032678">
    <property type="entry name" value="tRNA-synt_1_cat_dom"/>
</dbReference>
<evidence type="ECO:0000256" key="14">
    <source>
        <dbReference type="ARBA" id="ARBA00047499"/>
    </source>
</evidence>
<comment type="catalytic activity">
    <reaction evidence="15">
        <text>2 L-cysteine = S-sulfanyl-L-cysteine + L-alanine</text>
        <dbReference type="Rhea" id="RHEA:78543"/>
        <dbReference type="ChEBI" id="CHEBI:35235"/>
        <dbReference type="ChEBI" id="CHEBI:57972"/>
        <dbReference type="ChEBI" id="CHEBI:58591"/>
    </reaction>
    <physiologicalReaction direction="left-to-right" evidence="15">
        <dbReference type="Rhea" id="RHEA:78544"/>
    </physiologicalReaction>
</comment>
<protein>
    <recommendedName>
        <fullName evidence="3">cysteine--tRNA ligase</fullName>
        <ecNumber evidence="3">6.1.1.16</ecNumber>
    </recommendedName>
    <alternativeName>
        <fullName evidence="11">Cysteinyl-tRNA synthetase</fullName>
    </alternativeName>
</protein>
<comment type="catalytic activity">
    <reaction evidence="16">
        <text>S-sulfanyl-L-cysteine + L-cysteine = S-disulfanyl-L-cysteine + L-alanine</text>
        <dbReference type="Rhea" id="RHEA:78627"/>
        <dbReference type="ChEBI" id="CHEBI:35235"/>
        <dbReference type="ChEBI" id="CHEBI:57972"/>
        <dbReference type="ChEBI" id="CHEBI:58591"/>
        <dbReference type="ChEBI" id="CHEBI:229465"/>
    </reaction>
    <physiologicalReaction direction="left-to-right" evidence="16">
        <dbReference type="Rhea" id="RHEA:78628"/>
    </physiologicalReaction>
</comment>
<feature type="region of interest" description="Disordered" evidence="19">
    <location>
        <begin position="634"/>
        <end position="669"/>
    </location>
</feature>
<dbReference type="Gene3D" id="3.40.50.620">
    <property type="entry name" value="HUPs"/>
    <property type="match status" value="1"/>
</dbReference>
<evidence type="ECO:0000256" key="2">
    <source>
        <dbReference type="ARBA" id="ARBA00005594"/>
    </source>
</evidence>
<dbReference type="CDD" id="cd00672">
    <property type="entry name" value="CysRS_core"/>
    <property type="match status" value="1"/>
</dbReference>
<evidence type="ECO:0000256" key="18">
    <source>
        <dbReference type="ARBA" id="ARBA00049046"/>
    </source>
</evidence>
<dbReference type="PANTHER" id="PTHR10890">
    <property type="entry name" value="CYSTEINYL-TRNA SYNTHETASE"/>
    <property type="match status" value="1"/>
</dbReference>
<dbReference type="InterPro" id="IPR015803">
    <property type="entry name" value="Cys-tRNA-ligase"/>
</dbReference>
<dbReference type="SUPFAM" id="SSF52374">
    <property type="entry name" value="Nucleotidylyl transferase"/>
    <property type="match status" value="1"/>
</dbReference>
<reference evidence="21 22" key="1">
    <citation type="submission" date="2018-11" db="EMBL/GenBank/DDBJ databases">
        <title>Haplotype-resolved cattle genomes.</title>
        <authorList>
            <person name="Low W.Y."/>
            <person name="Tearle R."/>
            <person name="Bickhart D.M."/>
            <person name="Rosen B.D."/>
            <person name="Koren S."/>
            <person name="Rhie A."/>
            <person name="Hiendleder S."/>
            <person name="Phillippy A.M."/>
            <person name="Smith T.P.L."/>
            <person name="Williams J.L."/>
        </authorList>
    </citation>
    <scope>NUCLEOTIDE SEQUENCE [LARGE SCALE GENOMIC DNA]</scope>
</reference>
<evidence type="ECO:0000256" key="16">
    <source>
        <dbReference type="ARBA" id="ARBA00047731"/>
    </source>
</evidence>
<dbReference type="InterPro" id="IPR009080">
    <property type="entry name" value="tRNAsynth_Ia_anticodon-bd"/>
</dbReference>
<evidence type="ECO:0000256" key="4">
    <source>
        <dbReference type="ARBA" id="ARBA00022598"/>
    </source>
</evidence>
<dbReference type="HAMAP" id="MF_00041">
    <property type="entry name" value="Cys_tRNA_synth"/>
    <property type="match status" value="1"/>
</dbReference>
<dbReference type="Proteomes" id="UP000429181">
    <property type="component" value="Chromosome 12"/>
</dbReference>
<evidence type="ECO:0000256" key="1">
    <source>
        <dbReference type="ARBA" id="ARBA00001947"/>
    </source>
</evidence>
<feature type="region of interest" description="Disordered" evidence="19">
    <location>
        <begin position="1"/>
        <end position="58"/>
    </location>
</feature>
<keyword evidence="7" id="KW-0862">Zinc</keyword>
<evidence type="ECO:0000313" key="22">
    <source>
        <dbReference type="Proteomes" id="UP000429181"/>
    </source>
</evidence>
<keyword evidence="9" id="KW-0648">Protein biosynthesis</keyword>
<keyword evidence="8" id="KW-0067">ATP-binding</keyword>
<evidence type="ECO:0000256" key="9">
    <source>
        <dbReference type="ARBA" id="ARBA00022917"/>
    </source>
</evidence>
<evidence type="ECO:0000256" key="6">
    <source>
        <dbReference type="ARBA" id="ARBA00022741"/>
    </source>
</evidence>
<comment type="catalytic activity">
    <reaction evidence="14">
        <text>S-disulfanyl-L-cysteine + tRNA(Cys) + ATP = (S)-disulfanyl-L-cysteinyl-tRNA(Cys) + AMP + diphosphate</text>
        <dbReference type="Rhea" id="RHEA:78651"/>
        <dbReference type="Rhea" id="RHEA-COMP:9661"/>
        <dbReference type="Rhea" id="RHEA-COMP:19120"/>
        <dbReference type="ChEBI" id="CHEBI:30616"/>
        <dbReference type="ChEBI" id="CHEBI:33019"/>
        <dbReference type="ChEBI" id="CHEBI:78442"/>
        <dbReference type="ChEBI" id="CHEBI:229465"/>
        <dbReference type="ChEBI" id="CHEBI:229521"/>
        <dbReference type="ChEBI" id="CHEBI:456215"/>
    </reaction>
    <physiologicalReaction direction="left-to-right" evidence="14">
        <dbReference type="Rhea" id="RHEA:78652"/>
    </physiologicalReaction>
</comment>
<evidence type="ECO:0000256" key="10">
    <source>
        <dbReference type="ARBA" id="ARBA00023146"/>
    </source>
</evidence>
<keyword evidence="10" id="KW-0030">Aminoacyl-tRNA synthetase</keyword>
<dbReference type="PRINTS" id="PR00983">
    <property type="entry name" value="TRNASYNTHCYS"/>
</dbReference>
<evidence type="ECO:0000256" key="8">
    <source>
        <dbReference type="ARBA" id="ARBA00022840"/>
    </source>
</evidence>
<evidence type="ECO:0000259" key="20">
    <source>
        <dbReference type="Pfam" id="PF01406"/>
    </source>
</evidence>
<dbReference type="FunFam" id="3.40.50.620:FF:000027">
    <property type="entry name" value="Cysteine--tRNA ligase, cytoplasmic"/>
    <property type="match status" value="1"/>
</dbReference>